<name>A0A314KLQ3_NICAT</name>
<comment type="subcellular location">
    <subcellularLocation>
        <location evidence="1">Nucleus</location>
    </subcellularLocation>
</comment>
<dbReference type="Gramene" id="OIT30223">
    <property type="protein sequence ID" value="OIT30223"/>
    <property type="gene ID" value="A4A49_14005"/>
</dbReference>
<sequence length="368" mass="41203">MLGKVGQKCKMQSALDSLQYSSKIPNASASIFRQEPEQVVGSASDYFASEEEAIGVEHLLAEPEYDDIADTLLDLKTCTFSVPESYFKDFSALESVDHDALPTTLTEVDVTREKLLDGFSNGYDEHYCSIPCEDYLLDIEVEEETPTLSDVNISYMGNVKLENQLADSNGKICGTDVLKFSDPSNSSDYDALRLDNHNCLGFDDMSTDKLLEVFSKMFGHQTSVTDEEWMKHHITFGSQNQGMNCSLDSRENEGVKVSSASREELLKASTAFASVFNFRKKPRVQHVKRREHIQWNSFKCLSSTAAEAQDDSSGTISDQSNDNTTSEDDWTIGTETRGTNQNRKHNYWSTPEVLKLVEGVSQYGVGRW</sequence>
<dbReference type="EMBL" id="MJEQ01001567">
    <property type="protein sequence ID" value="OIT30223.1"/>
    <property type="molecule type" value="Genomic_DNA"/>
</dbReference>
<dbReference type="Proteomes" id="UP000187609">
    <property type="component" value="Unassembled WGS sequence"/>
</dbReference>
<evidence type="ECO:0000256" key="1">
    <source>
        <dbReference type="ARBA" id="ARBA00004123"/>
    </source>
</evidence>
<protein>
    <recommendedName>
        <fullName evidence="4">HTH myb-type domain-containing protein</fullName>
    </recommendedName>
</protein>
<proteinExistence type="predicted"/>
<gene>
    <name evidence="5" type="ORF">A4A49_14005</name>
</gene>
<feature type="region of interest" description="Disordered" evidence="3">
    <location>
        <begin position="309"/>
        <end position="344"/>
    </location>
</feature>
<dbReference type="PANTHER" id="PTHR47122">
    <property type="entry name" value="MYB-LIKE DNA-BINDING DOMAIN CONTAINING PROTEIN, EXPRESSED"/>
    <property type="match status" value="1"/>
</dbReference>
<dbReference type="GO" id="GO:0005634">
    <property type="term" value="C:nucleus"/>
    <property type="evidence" value="ECO:0007669"/>
    <property type="project" value="UniProtKB-SubCell"/>
</dbReference>
<keyword evidence="2" id="KW-0539">Nucleus</keyword>
<dbReference type="InterPro" id="IPR017930">
    <property type="entry name" value="Myb_dom"/>
</dbReference>
<dbReference type="Gene3D" id="1.10.246.220">
    <property type="match status" value="1"/>
</dbReference>
<evidence type="ECO:0000259" key="4">
    <source>
        <dbReference type="PROSITE" id="PS51294"/>
    </source>
</evidence>
<reference evidence="5" key="1">
    <citation type="submission" date="2016-11" db="EMBL/GenBank/DDBJ databases">
        <title>The genome of Nicotiana attenuata.</title>
        <authorList>
            <person name="Xu S."/>
            <person name="Brockmoeller T."/>
            <person name="Gaquerel E."/>
            <person name="Navarro A."/>
            <person name="Kuhl H."/>
            <person name="Gase K."/>
            <person name="Ling Z."/>
            <person name="Zhou W."/>
            <person name="Kreitzer C."/>
            <person name="Stanke M."/>
            <person name="Tang H."/>
            <person name="Lyons E."/>
            <person name="Pandey P."/>
            <person name="Pandey S.P."/>
            <person name="Timmermann B."/>
            <person name="Baldwin I.T."/>
        </authorList>
    </citation>
    <scope>NUCLEOTIDE SEQUENCE [LARGE SCALE GENOMIC DNA]</scope>
    <source>
        <strain evidence="5">UT</strain>
    </source>
</reference>
<dbReference type="AlphaFoldDB" id="A0A314KLQ3"/>
<evidence type="ECO:0000256" key="3">
    <source>
        <dbReference type="SAM" id="MobiDB-lite"/>
    </source>
</evidence>
<feature type="compositionally biased region" description="Polar residues" evidence="3">
    <location>
        <begin position="309"/>
        <end position="324"/>
    </location>
</feature>
<comment type="caution">
    <text evidence="5">The sequence shown here is derived from an EMBL/GenBank/DDBJ whole genome shotgun (WGS) entry which is preliminary data.</text>
</comment>
<keyword evidence="6" id="KW-1185">Reference proteome</keyword>
<evidence type="ECO:0000313" key="6">
    <source>
        <dbReference type="Proteomes" id="UP000187609"/>
    </source>
</evidence>
<accession>A0A314KLQ3</accession>
<evidence type="ECO:0000313" key="5">
    <source>
        <dbReference type="EMBL" id="OIT30223.1"/>
    </source>
</evidence>
<dbReference type="PROSITE" id="PS51294">
    <property type="entry name" value="HTH_MYB"/>
    <property type="match status" value="1"/>
</dbReference>
<organism evidence="5 6">
    <name type="scientific">Nicotiana attenuata</name>
    <name type="common">Coyote tobacco</name>
    <dbReference type="NCBI Taxonomy" id="49451"/>
    <lineage>
        <taxon>Eukaryota</taxon>
        <taxon>Viridiplantae</taxon>
        <taxon>Streptophyta</taxon>
        <taxon>Embryophyta</taxon>
        <taxon>Tracheophyta</taxon>
        <taxon>Spermatophyta</taxon>
        <taxon>Magnoliopsida</taxon>
        <taxon>eudicotyledons</taxon>
        <taxon>Gunneridae</taxon>
        <taxon>Pentapetalae</taxon>
        <taxon>asterids</taxon>
        <taxon>lamiids</taxon>
        <taxon>Solanales</taxon>
        <taxon>Solanaceae</taxon>
        <taxon>Nicotianoideae</taxon>
        <taxon>Nicotianeae</taxon>
        <taxon>Nicotiana</taxon>
    </lineage>
</organism>
<feature type="domain" description="HTH myb-type" evidence="4">
    <location>
        <begin position="340"/>
        <end position="368"/>
    </location>
</feature>
<dbReference type="PANTHER" id="PTHR47122:SF8">
    <property type="entry name" value="MYB-LIKE DOMAIN-CONTAINING PROTEIN"/>
    <property type="match status" value="1"/>
</dbReference>
<evidence type="ECO:0000256" key="2">
    <source>
        <dbReference type="ARBA" id="ARBA00023242"/>
    </source>
</evidence>